<dbReference type="InterPro" id="IPR012932">
    <property type="entry name" value="VKOR"/>
</dbReference>
<evidence type="ECO:0000256" key="6">
    <source>
        <dbReference type="ARBA" id="ARBA00023002"/>
    </source>
</evidence>
<keyword evidence="3 10" id="KW-0812">Transmembrane</keyword>
<evidence type="ECO:0000313" key="13">
    <source>
        <dbReference type="Proteomes" id="UP001204772"/>
    </source>
</evidence>
<dbReference type="Pfam" id="PF07884">
    <property type="entry name" value="VKOR"/>
    <property type="match status" value="1"/>
</dbReference>
<protein>
    <recommendedName>
        <fullName evidence="11">Vitamin K epoxide reductase domain-containing protein</fullName>
    </recommendedName>
</protein>
<evidence type="ECO:0000256" key="10">
    <source>
        <dbReference type="SAM" id="Phobius"/>
    </source>
</evidence>
<evidence type="ECO:0000256" key="4">
    <source>
        <dbReference type="ARBA" id="ARBA00022719"/>
    </source>
</evidence>
<dbReference type="EMBL" id="JAMZEL010000005">
    <property type="protein sequence ID" value="MCP1383499.1"/>
    <property type="molecule type" value="Genomic_DNA"/>
</dbReference>
<evidence type="ECO:0000256" key="2">
    <source>
        <dbReference type="ARBA" id="ARBA00006214"/>
    </source>
</evidence>
<proteinExistence type="inferred from homology"/>
<evidence type="ECO:0000313" key="12">
    <source>
        <dbReference type="EMBL" id="MCP1383499.1"/>
    </source>
</evidence>
<dbReference type="Gene3D" id="1.20.1440.130">
    <property type="entry name" value="VKOR domain"/>
    <property type="match status" value="1"/>
</dbReference>
<feature type="transmembrane region" description="Helical" evidence="10">
    <location>
        <begin position="167"/>
        <end position="189"/>
    </location>
</feature>
<dbReference type="SUPFAM" id="SSF52833">
    <property type="entry name" value="Thioredoxin-like"/>
    <property type="match status" value="1"/>
</dbReference>
<feature type="transmembrane region" description="Helical" evidence="10">
    <location>
        <begin position="134"/>
        <end position="155"/>
    </location>
</feature>
<keyword evidence="5 10" id="KW-1133">Transmembrane helix</keyword>
<dbReference type="InterPro" id="IPR036249">
    <property type="entry name" value="Thioredoxin-like_sf"/>
</dbReference>
<evidence type="ECO:0000256" key="9">
    <source>
        <dbReference type="ARBA" id="ARBA00023284"/>
    </source>
</evidence>
<comment type="similarity">
    <text evidence="2">Belongs to the VKOR family.</text>
</comment>
<keyword evidence="6" id="KW-0560">Oxidoreductase</keyword>
<evidence type="ECO:0000256" key="1">
    <source>
        <dbReference type="ARBA" id="ARBA00004141"/>
    </source>
</evidence>
<organism evidence="12 13">
    <name type="scientific">Runella salmonicolor</name>
    <dbReference type="NCBI Taxonomy" id="2950278"/>
    <lineage>
        <taxon>Bacteria</taxon>
        <taxon>Pseudomonadati</taxon>
        <taxon>Bacteroidota</taxon>
        <taxon>Cytophagia</taxon>
        <taxon>Cytophagales</taxon>
        <taxon>Spirosomataceae</taxon>
        <taxon>Runella</taxon>
    </lineage>
</organism>
<dbReference type="Proteomes" id="UP001204772">
    <property type="component" value="Unassembled WGS sequence"/>
</dbReference>
<dbReference type="InterPro" id="IPR038354">
    <property type="entry name" value="VKOR_sf"/>
</dbReference>
<name>A0ABT1FP06_9BACT</name>
<keyword evidence="4" id="KW-0874">Quinone</keyword>
<sequence length="340" mass="38935">MWGALGVVVLVGIFLQTHLYLSGIFLLYGIGTVVSVLLLQSEYGKRIEWVEKLCHLGTPPSEEQGCNAVTQSSSSKIFGFSWAEIGLVYFGGSALALSMAQLTLMQVSPLPLLHFITLPYIIYSLYYQAFVVRVWCMLCLIVQGVLIMIAVAWLGHYDWHLRDVSGINVVDSLLTTASFALIAALWLFFKQVWQRERQLVPTKRALEQWQNDSDLFLSHLYVQQPVQMNHLPHEDQIGNPEAPITVTMVSNPHCNPCKEAYTELTGWVKYFEDEMQLRIRHINSGEEQYQLHEKWAKEVGIEFTPTLFINGYRLRPPYAYQDVWKHVRVLAEVQNKTITI</sequence>
<keyword evidence="8" id="KW-1015">Disulfide bond</keyword>
<feature type="domain" description="Vitamin K epoxide reductase" evidence="11">
    <location>
        <begin position="25"/>
        <end position="151"/>
    </location>
</feature>
<comment type="caution">
    <text evidence="12">The sequence shown here is derived from an EMBL/GenBank/DDBJ whole genome shotgun (WGS) entry which is preliminary data.</text>
</comment>
<feature type="transmembrane region" description="Helical" evidence="10">
    <location>
        <begin position="82"/>
        <end position="104"/>
    </location>
</feature>
<keyword evidence="13" id="KW-1185">Reference proteome</keyword>
<feature type="transmembrane region" description="Helical" evidence="10">
    <location>
        <begin position="110"/>
        <end position="127"/>
    </location>
</feature>
<dbReference type="Gene3D" id="3.40.30.10">
    <property type="entry name" value="Glutaredoxin"/>
    <property type="match status" value="1"/>
</dbReference>
<accession>A0ABT1FP06</accession>
<feature type="transmembrane region" description="Helical" evidence="10">
    <location>
        <begin position="20"/>
        <end position="39"/>
    </location>
</feature>
<evidence type="ECO:0000256" key="7">
    <source>
        <dbReference type="ARBA" id="ARBA00023136"/>
    </source>
</evidence>
<dbReference type="CDD" id="cd02972">
    <property type="entry name" value="DsbA_family"/>
    <property type="match status" value="1"/>
</dbReference>
<comment type="subcellular location">
    <subcellularLocation>
        <location evidence="1">Membrane</location>
        <topology evidence="1">Multi-pass membrane protein</topology>
    </subcellularLocation>
</comment>
<reference evidence="12 13" key="1">
    <citation type="submission" date="2022-06" db="EMBL/GenBank/DDBJ databases">
        <title>Runella sp. S5 genome sequencing.</title>
        <authorList>
            <person name="Park S."/>
        </authorList>
    </citation>
    <scope>NUCLEOTIDE SEQUENCE [LARGE SCALE GENOMIC DNA]</scope>
    <source>
        <strain evidence="12 13">S5</strain>
    </source>
</reference>
<evidence type="ECO:0000256" key="8">
    <source>
        <dbReference type="ARBA" id="ARBA00023157"/>
    </source>
</evidence>
<evidence type="ECO:0000256" key="5">
    <source>
        <dbReference type="ARBA" id="ARBA00022989"/>
    </source>
</evidence>
<dbReference type="RefSeq" id="WP_253528473.1">
    <property type="nucleotide sequence ID" value="NZ_JAMZEL010000005.1"/>
</dbReference>
<dbReference type="CDD" id="cd12921">
    <property type="entry name" value="VKOR_4"/>
    <property type="match status" value="1"/>
</dbReference>
<keyword evidence="9" id="KW-0676">Redox-active center</keyword>
<gene>
    <name evidence="12" type="ORF">NCI00_13730</name>
</gene>
<keyword evidence="7 10" id="KW-0472">Membrane</keyword>
<evidence type="ECO:0000256" key="3">
    <source>
        <dbReference type="ARBA" id="ARBA00022692"/>
    </source>
</evidence>
<evidence type="ECO:0000259" key="11">
    <source>
        <dbReference type="Pfam" id="PF07884"/>
    </source>
</evidence>